<reference evidence="2" key="1">
    <citation type="submission" date="2018-01" db="EMBL/GenBank/DDBJ databases">
        <authorList>
            <person name="Gaut B.S."/>
            <person name="Morton B.R."/>
            <person name="Clegg M.T."/>
            <person name="Duvall M.R."/>
        </authorList>
    </citation>
    <scope>NUCLEOTIDE SEQUENCE [LARGE SCALE GENOMIC DNA]</scope>
</reference>
<sequence>MADVTSVFFCGMGCGKVEVEHFNDCEGRTLYGREWKCKCGKTIDTIGGRDVECDCGACYNGFGQRLRSGWRGNPSNYDDEIGDLEGYEMQHANG</sequence>
<dbReference type="Proteomes" id="UP000240246">
    <property type="component" value="Segment"/>
</dbReference>
<organism evidence="1 2">
    <name type="scientific">Mycobacterium phage Cuke</name>
    <dbReference type="NCBI Taxonomy" id="2079417"/>
    <lineage>
        <taxon>Viruses</taxon>
        <taxon>Duplodnaviria</taxon>
        <taxon>Heunggongvirae</taxon>
        <taxon>Uroviricota</taxon>
        <taxon>Caudoviricetes</taxon>
        <taxon>Cukevirus</taxon>
        <taxon>Cukevirus cuke</taxon>
    </lineage>
</organism>
<keyword evidence="2" id="KW-1185">Reference proteome</keyword>
<gene>
    <name evidence="1" type="ORF">SEA_CUKE_39</name>
</gene>
<evidence type="ECO:0000313" key="2">
    <source>
        <dbReference type="Proteomes" id="UP000240246"/>
    </source>
</evidence>
<dbReference type="EMBL" id="MG757156">
    <property type="protein sequence ID" value="AVD99657.1"/>
    <property type="molecule type" value="Genomic_DNA"/>
</dbReference>
<protein>
    <submittedName>
        <fullName evidence="1">Uncharacterized protein</fullName>
    </submittedName>
</protein>
<accession>A0A2L1IWU3</accession>
<evidence type="ECO:0000313" key="1">
    <source>
        <dbReference type="EMBL" id="AVD99657.1"/>
    </source>
</evidence>
<proteinExistence type="predicted"/>
<name>A0A2L1IWU3_9CAUD</name>